<sequence length="616" mass="70827">MTKKLALLNLLLFLFQTLSAQDSPSLRISQKFIEAKVGEQVEIKIEQTGQGSIVMKNAPKNAELSDEGIFKWLIPATSEDSKITVEFFLIDSTKLIDIESVFIKIIPDYDPPKFFIHSNQELKNGFYELHPGQTIELSVLGYASQDSSKVILDHFFNDNEGEYHIGNGKVEIIHNQLTFKWTPLEIHLKQKYFSLTVNAHDTQGQNSQQVFLFIITRKNEPPYFKFPVLDEYLMHANEALEVDLTVIDPDQDSLHFNMNIPTSEGNPKMSNGKFYWKLNQYQIDKLKKQFPLKVELEVSEVGTDDPITITKTFLIKRSIKNEPPRILNLQNEDVYEGLPFHRTIFIQDVNDDFSDLKFEIIGAPQGMTWKERNDAVELDWTPDYNIIGIELKPKKFDMLMVAEDPDGSIDQRAFTLTVHHRENTEITYQSYLDYRDEAIFLIDNLSEMHIDLERRETRVKNLKKGLSVMTMLFAGYTAAGNVFPDGTAAKQAVPYIGIMAAIAGGANAFGFNDLNKYGSLRSQIFLLQQKLIYVLAILREYNIDGPSSLNLENAEFRDQLSSYEQWMVQDKLNFKSYYNSYKGMNYIQKRTKKQVKRSARMGKAPEGLLFIDLTKI</sequence>
<evidence type="ECO:0008006" key="4">
    <source>
        <dbReference type="Google" id="ProtNLM"/>
    </source>
</evidence>
<dbReference type="RefSeq" id="WP_263049683.1">
    <property type="nucleotide sequence ID" value="NZ_CP106735.1"/>
</dbReference>
<gene>
    <name evidence="2" type="ORF">N7E81_11220</name>
</gene>
<evidence type="ECO:0000256" key="1">
    <source>
        <dbReference type="SAM" id="SignalP"/>
    </source>
</evidence>
<name>A0ABY6CVJ9_9BACT</name>
<accession>A0ABY6CVJ9</accession>
<organism evidence="2 3">
    <name type="scientific">Reichenbachiella carrageenanivorans</name>
    <dbReference type="NCBI Taxonomy" id="2979869"/>
    <lineage>
        <taxon>Bacteria</taxon>
        <taxon>Pseudomonadati</taxon>
        <taxon>Bacteroidota</taxon>
        <taxon>Cytophagia</taxon>
        <taxon>Cytophagales</taxon>
        <taxon>Reichenbachiellaceae</taxon>
        <taxon>Reichenbachiella</taxon>
    </lineage>
</organism>
<keyword evidence="3" id="KW-1185">Reference proteome</keyword>
<evidence type="ECO:0000313" key="2">
    <source>
        <dbReference type="EMBL" id="UXX77936.1"/>
    </source>
</evidence>
<feature type="signal peptide" evidence="1">
    <location>
        <begin position="1"/>
        <end position="20"/>
    </location>
</feature>
<protein>
    <recommendedName>
        <fullName evidence="4">Cadherin domain-containing protein</fullName>
    </recommendedName>
</protein>
<reference evidence="2" key="1">
    <citation type="submission" date="2022-10" db="EMBL/GenBank/DDBJ databases">
        <title>Comparative genomics and taxonomic characterization of three novel marine species of genus Reichenbachiella exhibiting antioxidant and polysaccharide degradation activities.</title>
        <authorList>
            <person name="Muhammad N."/>
            <person name="Lee Y.-J."/>
            <person name="Ko J."/>
            <person name="Kim S.-G."/>
        </authorList>
    </citation>
    <scope>NUCLEOTIDE SEQUENCE</scope>
    <source>
        <strain evidence="2">Wsw4-B4</strain>
    </source>
</reference>
<dbReference type="EMBL" id="CP106735">
    <property type="protein sequence ID" value="UXX77936.1"/>
    <property type="molecule type" value="Genomic_DNA"/>
</dbReference>
<keyword evidence="1" id="KW-0732">Signal</keyword>
<feature type="chain" id="PRO_5047076398" description="Cadherin domain-containing protein" evidence="1">
    <location>
        <begin position="21"/>
        <end position="616"/>
    </location>
</feature>
<proteinExistence type="predicted"/>
<evidence type="ECO:0000313" key="3">
    <source>
        <dbReference type="Proteomes" id="UP001062165"/>
    </source>
</evidence>
<dbReference type="Proteomes" id="UP001062165">
    <property type="component" value="Chromosome"/>
</dbReference>